<dbReference type="Proteomes" id="UP001500483">
    <property type="component" value="Unassembled WGS sequence"/>
</dbReference>
<dbReference type="PROSITE" id="PS51257">
    <property type="entry name" value="PROKAR_LIPOPROTEIN"/>
    <property type="match status" value="1"/>
</dbReference>
<dbReference type="Pfam" id="PF12079">
    <property type="entry name" value="DUF3558"/>
    <property type="match status" value="1"/>
</dbReference>
<dbReference type="InterPro" id="IPR024520">
    <property type="entry name" value="DUF3558"/>
</dbReference>
<evidence type="ECO:0000313" key="3">
    <source>
        <dbReference type="Proteomes" id="UP001500483"/>
    </source>
</evidence>
<name>A0ABP6RYC3_9PSEU</name>
<evidence type="ECO:0008006" key="4">
    <source>
        <dbReference type="Google" id="ProtNLM"/>
    </source>
</evidence>
<evidence type="ECO:0000313" key="2">
    <source>
        <dbReference type="EMBL" id="GAA3363380.1"/>
    </source>
</evidence>
<gene>
    <name evidence="2" type="ORF">GCM10020366_55060</name>
</gene>
<proteinExistence type="predicted"/>
<reference evidence="3" key="1">
    <citation type="journal article" date="2019" name="Int. J. Syst. Evol. Microbiol.">
        <title>The Global Catalogue of Microorganisms (GCM) 10K type strain sequencing project: providing services to taxonomists for standard genome sequencing and annotation.</title>
        <authorList>
            <consortium name="The Broad Institute Genomics Platform"/>
            <consortium name="The Broad Institute Genome Sequencing Center for Infectious Disease"/>
            <person name="Wu L."/>
            <person name="Ma J."/>
        </authorList>
    </citation>
    <scope>NUCLEOTIDE SEQUENCE [LARGE SCALE GENOMIC DNA]</scope>
    <source>
        <strain evidence="3">JCM 9687</strain>
    </source>
</reference>
<keyword evidence="1" id="KW-0732">Signal</keyword>
<accession>A0ABP6RYC3</accession>
<protein>
    <recommendedName>
        <fullName evidence="4">DUF3558 domain-containing protein</fullName>
    </recommendedName>
</protein>
<dbReference type="EMBL" id="BAAAYK010000038">
    <property type="protein sequence ID" value="GAA3363380.1"/>
    <property type="molecule type" value="Genomic_DNA"/>
</dbReference>
<organism evidence="2 3">
    <name type="scientific">Saccharopolyspora gregorii</name>
    <dbReference type="NCBI Taxonomy" id="33914"/>
    <lineage>
        <taxon>Bacteria</taxon>
        <taxon>Bacillati</taxon>
        <taxon>Actinomycetota</taxon>
        <taxon>Actinomycetes</taxon>
        <taxon>Pseudonocardiales</taxon>
        <taxon>Pseudonocardiaceae</taxon>
        <taxon>Saccharopolyspora</taxon>
    </lineage>
</organism>
<evidence type="ECO:0000256" key="1">
    <source>
        <dbReference type="SAM" id="SignalP"/>
    </source>
</evidence>
<comment type="caution">
    <text evidence="2">The sequence shown here is derived from an EMBL/GenBank/DDBJ whole genome shotgun (WGS) entry which is preliminary data.</text>
</comment>
<feature type="chain" id="PRO_5046574146" description="DUF3558 domain-containing protein" evidence="1">
    <location>
        <begin position="26"/>
        <end position="190"/>
    </location>
</feature>
<feature type="signal peptide" evidence="1">
    <location>
        <begin position="1"/>
        <end position="25"/>
    </location>
</feature>
<sequence>MLRQASVTAAIALALAALTSCSVGSGISTGPSPDSAPQQSVDPALRVTDPRDLTGVQDACTLLNPEQRTRVGAGDAEFTTTTNEYGNSTCEIFGDAFNAAVDIDTNHGGMTNLNSKKDNFDNFTPTEVSGYPAAELNAESTACKVSVGVADDQSIEVDFSKNSGGSPEMNDPCGYASKIVVEALRNVPPA</sequence>
<keyword evidence="3" id="KW-1185">Reference proteome</keyword>